<feature type="chain" id="PRO_5009319568" evidence="1">
    <location>
        <begin position="20"/>
        <end position="218"/>
    </location>
</feature>
<keyword evidence="1" id="KW-0732">Signal</keyword>
<sequence length="218" mass="24585">MKLILLLLLLCSTWEVSFAMSIHIQFMAVKLRSNSTPFAMETLPGRDSMNCATLCALRPTCFGFSWLQGLCRLFDWLAFSSTDGWQASESCDVYTRIVDSQPQTQLKLESCSQSSTHGSNVCGRAIDGNRNQDYYGDSCAHTENNPFEWWEGQLAAPSFVSYVTIYNRQDCCTNWLKIFSLQVDGVECNRVNLTVPFSVANFSCNAFGRQVRVTNLRT</sequence>
<dbReference type="AlphaFoldDB" id="A0A1I8GNT3"/>
<dbReference type="WBParaSite" id="maker-uti_cns_0002615-snap-gene-0.18-mRNA-1">
    <property type="protein sequence ID" value="maker-uti_cns_0002615-snap-gene-0.18-mRNA-1"/>
    <property type="gene ID" value="maker-uti_cns_0002615-snap-gene-0.18"/>
</dbReference>
<protein>
    <submittedName>
        <fullName evidence="3">F5/8 type C domain-containing protein</fullName>
    </submittedName>
</protein>
<reference evidence="3" key="1">
    <citation type="submission" date="2016-11" db="UniProtKB">
        <authorList>
            <consortium name="WormBaseParasite"/>
        </authorList>
    </citation>
    <scope>IDENTIFICATION</scope>
</reference>
<keyword evidence="2" id="KW-1185">Reference proteome</keyword>
<dbReference type="PANTHER" id="PTHR45713">
    <property type="entry name" value="FTP DOMAIN-CONTAINING PROTEIN"/>
    <property type="match status" value="1"/>
</dbReference>
<dbReference type="PANTHER" id="PTHR45713:SF6">
    <property type="entry name" value="F5_8 TYPE C DOMAIN-CONTAINING PROTEIN"/>
    <property type="match status" value="1"/>
</dbReference>
<accession>A0A1I8GNT3</accession>
<evidence type="ECO:0000256" key="1">
    <source>
        <dbReference type="SAM" id="SignalP"/>
    </source>
</evidence>
<evidence type="ECO:0000313" key="2">
    <source>
        <dbReference type="Proteomes" id="UP000095280"/>
    </source>
</evidence>
<dbReference type="InterPro" id="IPR008979">
    <property type="entry name" value="Galactose-bd-like_sf"/>
</dbReference>
<dbReference type="Proteomes" id="UP000095280">
    <property type="component" value="Unplaced"/>
</dbReference>
<proteinExistence type="predicted"/>
<dbReference type="InterPro" id="IPR051941">
    <property type="entry name" value="BG_Antigen-Binding_Lectin"/>
</dbReference>
<evidence type="ECO:0000313" key="3">
    <source>
        <dbReference type="WBParaSite" id="maker-uti_cns_0002615-snap-gene-0.18-mRNA-1"/>
    </source>
</evidence>
<dbReference type="SUPFAM" id="SSF49785">
    <property type="entry name" value="Galactose-binding domain-like"/>
    <property type="match status" value="1"/>
</dbReference>
<organism evidence="2 3">
    <name type="scientific">Macrostomum lignano</name>
    <dbReference type="NCBI Taxonomy" id="282301"/>
    <lineage>
        <taxon>Eukaryota</taxon>
        <taxon>Metazoa</taxon>
        <taxon>Spiralia</taxon>
        <taxon>Lophotrochozoa</taxon>
        <taxon>Platyhelminthes</taxon>
        <taxon>Rhabditophora</taxon>
        <taxon>Macrostomorpha</taxon>
        <taxon>Macrostomida</taxon>
        <taxon>Macrostomidae</taxon>
        <taxon>Macrostomum</taxon>
    </lineage>
</organism>
<feature type="signal peptide" evidence="1">
    <location>
        <begin position="1"/>
        <end position="19"/>
    </location>
</feature>
<name>A0A1I8GNT3_9PLAT</name>
<dbReference type="Pfam" id="PF22633">
    <property type="entry name" value="F5_F8_type_C_2"/>
    <property type="match status" value="1"/>
</dbReference>
<dbReference type="Gene3D" id="2.60.120.260">
    <property type="entry name" value="Galactose-binding domain-like"/>
    <property type="match status" value="1"/>
</dbReference>